<dbReference type="GO" id="GO:0006352">
    <property type="term" value="P:DNA-templated transcription initiation"/>
    <property type="evidence" value="ECO:0007669"/>
    <property type="project" value="InterPro"/>
</dbReference>
<evidence type="ECO:0000256" key="2">
    <source>
        <dbReference type="ARBA" id="ARBA00023015"/>
    </source>
</evidence>
<dbReference type="InterPro" id="IPR007630">
    <property type="entry name" value="RNA_pol_sigma70_r4"/>
</dbReference>
<evidence type="ECO:0000256" key="5">
    <source>
        <dbReference type="ARBA" id="ARBA00023163"/>
    </source>
</evidence>
<dbReference type="InterPro" id="IPR014284">
    <property type="entry name" value="RNA_pol_sigma-70_dom"/>
</dbReference>
<dbReference type="GO" id="GO:0016987">
    <property type="term" value="F:sigma factor activity"/>
    <property type="evidence" value="ECO:0007669"/>
    <property type="project" value="UniProtKB-KW"/>
</dbReference>
<reference evidence="8 9" key="1">
    <citation type="journal article" date="2016" name="Nat. Commun.">
        <title>Thousands of microbial genomes shed light on interconnected biogeochemical processes in an aquifer system.</title>
        <authorList>
            <person name="Anantharaman K."/>
            <person name="Brown C.T."/>
            <person name="Hug L.A."/>
            <person name="Sharon I."/>
            <person name="Castelle C.J."/>
            <person name="Probst A.J."/>
            <person name="Thomas B.C."/>
            <person name="Singh A."/>
            <person name="Wilkins M.J."/>
            <person name="Karaoz U."/>
            <person name="Brodie E.L."/>
            <person name="Williams K.H."/>
            <person name="Hubbard S.S."/>
            <person name="Banfield J.F."/>
        </authorList>
    </citation>
    <scope>NUCLEOTIDE SEQUENCE [LARGE SCALE GENOMIC DNA]</scope>
</reference>
<feature type="domain" description="RNA polymerase sigma-70 region 2" evidence="6">
    <location>
        <begin position="22"/>
        <end position="90"/>
    </location>
</feature>
<dbReference type="InterPro" id="IPR013324">
    <property type="entry name" value="RNA_pol_sigma_r3/r4-like"/>
</dbReference>
<dbReference type="Gene3D" id="1.10.1740.10">
    <property type="match status" value="1"/>
</dbReference>
<proteinExistence type="inferred from homology"/>
<dbReference type="AlphaFoldDB" id="A0A1F6BM18"/>
<comment type="similarity">
    <text evidence="1">Belongs to the sigma-70 factor family. ECF subfamily.</text>
</comment>
<feature type="domain" description="RNA polymerase sigma-70 region 4" evidence="7">
    <location>
        <begin position="125"/>
        <end position="172"/>
    </location>
</feature>
<keyword evidence="2" id="KW-0805">Transcription regulation</keyword>
<comment type="caution">
    <text evidence="8">The sequence shown here is derived from an EMBL/GenBank/DDBJ whole genome shotgun (WGS) entry which is preliminary data.</text>
</comment>
<accession>A0A1F6BM18</accession>
<protein>
    <recommendedName>
        <fullName evidence="10">RNA polymerase sigma factor</fullName>
    </recommendedName>
</protein>
<evidence type="ECO:0000313" key="8">
    <source>
        <dbReference type="EMBL" id="OGG37577.1"/>
    </source>
</evidence>
<keyword evidence="5" id="KW-0804">Transcription</keyword>
<dbReference type="InterPro" id="IPR007627">
    <property type="entry name" value="RNA_pol_sigma70_r2"/>
</dbReference>
<dbReference type="SUPFAM" id="SSF88946">
    <property type="entry name" value="Sigma2 domain of RNA polymerase sigma factors"/>
    <property type="match status" value="1"/>
</dbReference>
<dbReference type="CDD" id="cd06171">
    <property type="entry name" value="Sigma70_r4"/>
    <property type="match status" value="1"/>
</dbReference>
<dbReference type="InterPro" id="IPR039425">
    <property type="entry name" value="RNA_pol_sigma-70-like"/>
</dbReference>
<dbReference type="GO" id="GO:0003677">
    <property type="term" value="F:DNA binding"/>
    <property type="evidence" value="ECO:0007669"/>
    <property type="project" value="UniProtKB-KW"/>
</dbReference>
<evidence type="ECO:0000313" key="9">
    <source>
        <dbReference type="Proteomes" id="UP000176273"/>
    </source>
</evidence>
<evidence type="ECO:0000256" key="1">
    <source>
        <dbReference type="ARBA" id="ARBA00010641"/>
    </source>
</evidence>
<organism evidence="8 9">
    <name type="scientific">Candidatus Jorgensenbacteria bacterium GWA1_54_12</name>
    <dbReference type="NCBI Taxonomy" id="1798468"/>
    <lineage>
        <taxon>Bacteria</taxon>
        <taxon>Candidatus Joergenseniibacteriota</taxon>
    </lineage>
</organism>
<dbReference type="Proteomes" id="UP000176273">
    <property type="component" value="Unassembled WGS sequence"/>
</dbReference>
<gene>
    <name evidence="8" type="ORF">A2110_01935</name>
</gene>
<keyword evidence="3" id="KW-0731">Sigma factor</keyword>
<dbReference type="InterPro" id="IPR013325">
    <property type="entry name" value="RNA_pol_sigma_r2"/>
</dbReference>
<dbReference type="Gene3D" id="1.10.10.10">
    <property type="entry name" value="Winged helix-like DNA-binding domain superfamily/Winged helix DNA-binding domain"/>
    <property type="match status" value="1"/>
</dbReference>
<sequence length="179" mass="20765">MTEETKLIEEAKAGRGEAFGKLYDQYVASIYRFVLVRVSNRAEAEDLTQHVFLKAWQSIRRYREREGIPFTSWLYRIARNAVIDHYRTRRDHEDIEGAAARNLAEDFPVQEVEYTLQIEEVHRAFVVLTPGERDVILLRFMEELSVKEVAAILEKSEGTIRVMQHRGLKKLKGELGAGN</sequence>
<evidence type="ECO:0008006" key="10">
    <source>
        <dbReference type="Google" id="ProtNLM"/>
    </source>
</evidence>
<evidence type="ECO:0000259" key="6">
    <source>
        <dbReference type="Pfam" id="PF04542"/>
    </source>
</evidence>
<evidence type="ECO:0000259" key="7">
    <source>
        <dbReference type="Pfam" id="PF04545"/>
    </source>
</evidence>
<evidence type="ECO:0000256" key="3">
    <source>
        <dbReference type="ARBA" id="ARBA00023082"/>
    </source>
</evidence>
<dbReference type="PANTHER" id="PTHR43133">
    <property type="entry name" value="RNA POLYMERASE ECF-TYPE SIGMA FACTO"/>
    <property type="match status" value="1"/>
</dbReference>
<dbReference type="InterPro" id="IPR036388">
    <property type="entry name" value="WH-like_DNA-bd_sf"/>
</dbReference>
<dbReference type="PANTHER" id="PTHR43133:SF57">
    <property type="entry name" value="RNA POLYMERASE SIGMA-70 FACTOR"/>
    <property type="match status" value="1"/>
</dbReference>
<dbReference type="NCBIfam" id="TIGR02937">
    <property type="entry name" value="sigma70-ECF"/>
    <property type="match status" value="1"/>
</dbReference>
<name>A0A1F6BM18_9BACT</name>
<dbReference type="Pfam" id="PF04542">
    <property type="entry name" value="Sigma70_r2"/>
    <property type="match status" value="1"/>
</dbReference>
<evidence type="ECO:0000256" key="4">
    <source>
        <dbReference type="ARBA" id="ARBA00023125"/>
    </source>
</evidence>
<dbReference type="EMBL" id="MFKH01000008">
    <property type="protein sequence ID" value="OGG37577.1"/>
    <property type="molecule type" value="Genomic_DNA"/>
</dbReference>
<keyword evidence="4" id="KW-0238">DNA-binding</keyword>
<dbReference type="Pfam" id="PF04545">
    <property type="entry name" value="Sigma70_r4"/>
    <property type="match status" value="1"/>
</dbReference>
<dbReference type="STRING" id="1798468.A2110_01935"/>
<dbReference type="SUPFAM" id="SSF88659">
    <property type="entry name" value="Sigma3 and sigma4 domains of RNA polymerase sigma factors"/>
    <property type="match status" value="1"/>
</dbReference>